<dbReference type="FunFam" id="1.25.40.10:FF:000020">
    <property type="entry name" value="Stress-induced phosphoprotein 1"/>
    <property type="match status" value="2"/>
</dbReference>
<dbReference type="Pfam" id="PF17830">
    <property type="entry name" value="STI1-HOP_DP"/>
    <property type="match status" value="2"/>
</dbReference>
<evidence type="ECO:0000259" key="7">
    <source>
        <dbReference type="SMART" id="SM00727"/>
    </source>
</evidence>
<proteinExistence type="predicted"/>
<evidence type="ECO:0000256" key="2">
    <source>
        <dbReference type="ARBA" id="ARBA00022490"/>
    </source>
</evidence>
<feature type="domain" description="STI1" evidence="7">
    <location>
        <begin position="532"/>
        <end position="571"/>
    </location>
</feature>
<protein>
    <recommendedName>
        <fullName evidence="7">STI1 domain-containing protein</fullName>
    </recommendedName>
</protein>
<reference evidence="8 9" key="1">
    <citation type="submission" date="2018-07" db="EMBL/GenBank/DDBJ databases">
        <title>The complete nuclear genome of the prasinophyte Chloropicon primus (CCMP1205).</title>
        <authorList>
            <person name="Pombert J.-F."/>
            <person name="Otis C."/>
            <person name="Turmel M."/>
            <person name="Lemieux C."/>
        </authorList>
    </citation>
    <scope>NUCLEOTIDE SEQUENCE [LARGE SCALE GENOMIC DNA]</scope>
    <source>
        <strain evidence="8 9">CCMP1205</strain>
    </source>
</reference>
<gene>
    <name evidence="8" type="ORF">A3770_03p20440</name>
</gene>
<dbReference type="Pfam" id="PF13181">
    <property type="entry name" value="TPR_8"/>
    <property type="match status" value="2"/>
</dbReference>
<dbReference type="InterPro" id="IPR041243">
    <property type="entry name" value="STI1/HOP_DP"/>
</dbReference>
<feature type="repeat" description="TPR" evidence="5">
    <location>
        <begin position="462"/>
        <end position="495"/>
    </location>
</feature>
<dbReference type="InterPro" id="IPR011990">
    <property type="entry name" value="TPR-like_helical_dom_sf"/>
</dbReference>
<dbReference type="InterPro" id="IPR019734">
    <property type="entry name" value="TPR_rpt"/>
</dbReference>
<dbReference type="EMBL" id="CP031036">
    <property type="protein sequence ID" value="QDZ19526.1"/>
    <property type="molecule type" value="Genomic_DNA"/>
</dbReference>
<feature type="repeat" description="TPR" evidence="5">
    <location>
        <begin position="254"/>
        <end position="287"/>
    </location>
</feature>
<feature type="repeat" description="TPR" evidence="5">
    <location>
        <begin position="428"/>
        <end position="461"/>
    </location>
</feature>
<dbReference type="PANTHER" id="PTHR22904">
    <property type="entry name" value="TPR REPEAT CONTAINING PROTEIN"/>
    <property type="match status" value="1"/>
</dbReference>
<evidence type="ECO:0000256" key="5">
    <source>
        <dbReference type="PROSITE-ProRule" id="PRU00339"/>
    </source>
</evidence>
<keyword evidence="9" id="KW-1185">Reference proteome</keyword>
<dbReference type="Gene3D" id="1.10.260.100">
    <property type="match status" value="2"/>
</dbReference>
<dbReference type="Pfam" id="PF00515">
    <property type="entry name" value="TPR_1"/>
    <property type="match status" value="1"/>
</dbReference>
<comment type="subcellular location">
    <subcellularLocation>
        <location evidence="1">Cytoplasm</location>
    </subcellularLocation>
</comment>
<dbReference type="PROSITE" id="PS50005">
    <property type="entry name" value="TPR"/>
    <property type="match status" value="6"/>
</dbReference>
<feature type="compositionally biased region" description="Basic and acidic residues" evidence="6">
    <location>
        <begin position="242"/>
        <end position="256"/>
    </location>
</feature>
<name>A0A5B8MGE5_9CHLO</name>
<evidence type="ECO:0000256" key="1">
    <source>
        <dbReference type="ARBA" id="ARBA00004496"/>
    </source>
</evidence>
<feature type="repeat" description="TPR" evidence="5">
    <location>
        <begin position="71"/>
        <end position="104"/>
    </location>
</feature>
<feature type="repeat" description="TPR" evidence="5">
    <location>
        <begin position="3"/>
        <end position="36"/>
    </location>
</feature>
<evidence type="ECO:0000256" key="4">
    <source>
        <dbReference type="ARBA" id="ARBA00022803"/>
    </source>
</evidence>
<evidence type="ECO:0000313" key="8">
    <source>
        <dbReference type="EMBL" id="QDZ19526.1"/>
    </source>
</evidence>
<dbReference type="STRING" id="1764295.A0A5B8MGE5"/>
<dbReference type="AlphaFoldDB" id="A0A5B8MGE5"/>
<keyword evidence="3" id="KW-0677">Repeat</keyword>
<dbReference type="OrthoDB" id="2423701at2759"/>
<keyword evidence="2" id="KW-0963">Cytoplasm</keyword>
<keyword evidence="4 5" id="KW-0802">TPR repeat</keyword>
<dbReference type="GO" id="GO:0051879">
    <property type="term" value="F:Hsp90 protein binding"/>
    <property type="evidence" value="ECO:0007669"/>
    <property type="project" value="TreeGrafter"/>
</dbReference>
<feature type="region of interest" description="Disordered" evidence="6">
    <location>
        <begin position="220"/>
        <end position="260"/>
    </location>
</feature>
<dbReference type="SMART" id="SM00727">
    <property type="entry name" value="STI1"/>
    <property type="match status" value="2"/>
</dbReference>
<accession>A0A5B8MGE5</accession>
<dbReference type="SUPFAM" id="SSF48452">
    <property type="entry name" value="TPR-like"/>
    <property type="match status" value="2"/>
</dbReference>
<dbReference type="Proteomes" id="UP000316726">
    <property type="component" value="Chromosome 3"/>
</dbReference>
<dbReference type="GO" id="GO:0005737">
    <property type="term" value="C:cytoplasm"/>
    <property type="evidence" value="ECO:0007669"/>
    <property type="project" value="UniProtKB-SubCell"/>
</dbReference>
<dbReference type="InterPro" id="IPR006636">
    <property type="entry name" value="STI1_HS-bd"/>
</dbReference>
<dbReference type="SMART" id="SM00028">
    <property type="entry name" value="TPR"/>
    <property type="match status" value="9"/>
</dbReference>
<feature type="repeat" description="TPR" evidence="5">
    <location>
        <begin position="329"/>
        <end position="362"/>
    </location>
</feature>
<dbReference type="FunFam" id="1.10.260.100:FF:000002">
    <property type="entry name" value="Stress-induced-phosphoprotein 1 (Hsp70/Hsp90-organizing)"/>
    <property type="match status" value="1"/>
</dbReference>
<dbReference type="PANTHER" id="PTHR22904:SF533">
    <property type="entry name" value="HSP70-HSP90 ORGANIZING PROTEIN 3"/>
    <property type="match status" value="1"/>
</dbReference>
<evidence type="ECO:0000313" key="9">
    <source>
        <dbReference type="Proteomes" id="UP000316726"/>
    </source>
</evidence>
<organism evidence="8 9">
    <name type="scientific">Chloropicon primus</name>
    <dbReference type="NCBI Taxonomy" id="1764295"/>
    <lineage>
        <taxon>Eukaryota</taxon>
        <taxon>Viridiplantae</taxon>
        <taxon>Chlorophyta</taxon>
        <taxon>Chloropicophyceae</taxon>
        <taxon>Chloropicales</taxon>
        <taxon>Chloropicaceae</taxon>
        <taxon>Chloropicon</taxon>
    </lineage>
</organism>
<dbReference type="Gene3D" id="1.25.40.10">
    <property type="entry name" value="Tetratricopeptide repeat domain"/>
    <property type="match status" value="3"/>
</dbReference>
<dbReference type="FunFam" id="1.25.40.10:FF:000010">
    <property type="entry name" value="Stress-induced phosphoprotein 1"/>
    <property type="match status" value="1"/>
</dbReference>
<dbReference type="Pfam" id="PF13432">
    <property type="entry name" value="TPR_16"/>
    <property type="match status" value="1"/>
</dbReference>
<feature type="domain" description="STI1" evidence="7">
    <location>
        <begin position="147"/>
        <end position="186"/>
    </location>
</feature>
<evidence type="ECO:0000256" key="6">
    <source>
        <dbReference type="SAM" id="MobiDB-lite"/>
    </source>
</evidence>
<dbReference type="FunFam" id="1.10.260.100:FF:000004">
    <property type="entry name" value="Putative stress-induced-phosphoprotein 1"/>
    <property type="match status" value="1"/>
</dbReference>
<sequence>MSATELKAQGNDAFKNGKFDEAISFFSQAIEVDPNNHVLYSNRSAAKASCKRFKEALDDAKKTVELKPDWPKGYSRLGAASVGLGELEDAVNWYKRGLEFDPTNEQLTSALKGVESDIKAMGSGLHGLGNLGNMFKNPALWGWIASNPQTSSYLQDQSFVQMIQNVQNDPSTLQSYLQDPRMMQVFSMCLNAMSGKQPGQEDAGEEGGCCSGGDCCAPPPAEPEPKPAKPEPVPESTPELSSDEKAEKDAKEKAQAEKQLGNAAYKKKDFDTALKHYTTAMELDIKDISYLTNRAAVYFEMGKYDECIKDCDTAAEKGPALRADYKMIARALTRKGNALRKKGDLEGAMKVYKKSLTEHRNADTLKRLNDVEKEIKLKKEEEYINMDLCNEEKDKGNGFFKESKFPEAVKCYTEALKRGPPSRNDEAYKLYSNRSACYTKLGALPEAVKDADKCIELKPDFAKGYSRKGTAQFFMKEFDKAMETYKLGLEQDANNDELKAGLQKCIQKINMGNSGMLSEEEQKERQAHAMADPEIQGILSDPVMRQVLQDFQENPKAAQQHASNPTIMAKIQKLVNAGIVRMA</sequence>
<evidence type="ECO:0000256" key="3">
    <source>
        <dbReference type="ARBA" id="ARBA00022737"/>
    </source>
</evidence>